<dbReference type="SUPFAM" id="SSF56349">
    <property type="entry name" value="DNA breaking-rejoining enzymes"/>
    <property type="match status" value="1"/>
</dbReference>
<evidence type="ECO:0000256" key="3">
    <source>
        <dbReference type="ARBA" id="ARBA00023172"/>
    </source>
</evidence>
<evidence type="ECO:0000256" key="2">
    <source>
        <dbReference type="ARBA" id="ARBA00022908"/>
    </source>
</evidence>
<feature type="non-terminal residue" evidence="5">
    <location>
        <position position="1"/>
    </location>
</feature>
<organism evidence="5 6">
    <name type="scientific">Paraburkholderia steynii</name>
    <dbReference type="NCBI Taxonomy" id="1245441"/>
    <lineage>
        <taxon>Bacteria</taxon>
        <taxon>Pseudomonadati</taxon>
        <taxon>Pseudomonadota</taxon>
        <taxon>Betaproteobacteria</taxon>
        <taxon>Burkholderiales</taxon>
        <taxon>Burkholderiaceae</taxon>
        <taxon>Paraburkholderia</taxon>
    </lineage>
</organism>
<reference evidence="5 6" key="1">
    <citation type="submission" date="2017-02" db="EMBL/GenBank/DDBJ databases">
        <title>Paraburkholderia sophoroidis sp. nov. and Paraburkholderia steynii sp. nov. rhizobial symbionts of the fynbos legume Hypocalyptus sophoroides.</title>
        <authorList>
            <person name="Steenkamp E.T."/>
            <person name="Beukes C.W."/>
            <person name="Van Zyl E."/>
            <person name="Avontuur J."/>
            <person name="Chan W.Y."/>
            <person name="Hassen A."/>
            <person name="Palmer M."/>
            <person name="Mthombeni L."/>
            <person name="Phalane F."/>
            <person name="Sereme K."/>
            <person name="Venter S.N."/>
        </authorList>
    </citation>
    <scope>NUCLEOTIDE SEQUENCE [LARGE SCALE GENOMIC DNA]</scope>
    <source>
        <strain evidence="5 6">HC1.1ba</strain>
    </source>
</reference>
<dbReference type="GO" id="GO:0006310">
    <property type="term" value="P:DNA recombination"/>
    <property type="evidence" value="ECO:0007669"/>
    <property type="project" value="UniProtKB-KW"/>
</dbReference>
<dbReference type="PROSITE" id="PS51898">
    <property type="entry name" value="TYR_RECOMBINASE"/>
    <property type="match status" value="1"/>
</dbReference>
<sequence length="246" mass="27553">ITRYLEPGLWQEVKDFIASMPQDTGRARAHYDRVRWLFTLLYLGGLRIAEAGGNTMGQFFVRRDTDGTMRWWLTVHGKGDKDRLVPATRELMTELTRYRQSLGMTALPSPHEATPLVLPIGKTAGSTAGQQTVGSKTGSARRKAEGSYAPLTRAALHTIVKDVFAGAAGRLRERGEAFAARADLLEQASAHWLRHTAGSHMADQQVDLRLVRDNLGHASLTTTSLYLHVDDDRRHQETDEKHRIDW</sequence>
<dbReference type="PANTHER" id="PTHR30349">
    <property type="entry name" value="PHAGE INTEGRASE-RELATED"/>
    <property type="match status" value="1"/>
</dbReference>
<comment type="caution">
    <text evidence="5">The sequence shown here is derived from an EMBL/GenBank/DDBJ whole genome shotgun (WGS) entry which is preliminary data.</text>
</comment>
<dbReference type="GO" id="GO:0005737">
    <property type="term" value="C:cytoplasm"/>
    <property type="evidence" value="ECO:0007669"/>
    <property type="project" value="UniProtKB-SubCell"/>
</dbReference>
<dbReference type="Gene3D" id="1.10.443.10">
    <property type="entry name" value="Intergrase catalytic core"/>
    <property type="match status" value="1"/>
</dbReference>
<dbReference type="GO" id="GO:0015074">
    <property type="term" value="P:DNA integration"/>
    <property type="evidence" value="ECO:0007669"/>
    <property type="project" value="UniProtKB-KW"/>
</dbReference>
<dbReference type="InterPro" id="IPR011010">
    <property type="entry name" value="DNA_brk_join_enz"/>
</dbReference>
<dbReference type="InterPro" id="IPR002104">
    <property type="entry name" value="Integrase_catalytic"/>
</dbReference>
<keyword evidence="3" id="KW-0233">DNA recombination</keyword>
<name>A0A4V2NGY3_9BURK</name>
<proteinExistence type="predicted"/>
<dbReference type="InterPro" id="IPR050090">
    <property type="entry name" value="Tyrosine_recombinase_XerCD"/>
</dbReference>
<gene>
    <name evidence="5" type="ORF">BZM27_24375</name>
</gene>
<dbReference type="Proteomes" id="UP000294200">
    <property type="component" value="Unassembled WGS sequence"/>
</dbReference>
<dbReference type="EMBL" id="MWML01000094">
    <property type="protein sequence ID" value="TCG06738.1"/>
    <property type="molecule type" value="Genomic_DNA"/>
</dbReference>
<evidence type="ECO:0000313" key="6">
    <source>
        <dbReference type="Proteomes" id="UP000294200"/>
    </source>
</evidence>
<feature type="domain" description="Tyr recombinase" evidence="4">
    <location>
        <begin position="1"/>
        <end position="239"/>
    </location>
</feature>
<keyword evidence="2" id="KW-0229">DNA integration</keyword>
<dbReference type="GO" id="GO:0003677">
    <property type="term" value="F:DNA binding"/>
    <property type="evidence" value="ECO:0007669"/>
    <property type="project" value="InterPro"/>
</dbReference>
<dbReference type="PANTHER" id="PTHR30349:SF77">
    <property type="entry name" value="TYROSINE RECOMBINASE XERC"/>
    <property type="match status" value="1"/>
</dbReference>
<dbReference type="InterPro" id="IPR013762">
    <property type="entry name" value="Integrase-like_cat_sf"/>
</dbReference>
<dbReference type="AlphaFoldDB" id="A0A4V2NGY3"/>
<evidence type="ECO:0000313" key="5">
    <source>
        <dbReference type="EMBL" id="TCG06738.1"/>
    </source>
</evidence>
<protein>
    <submittedName>
        <fullName evidence="5">Integrase</fullName>
    </submittedName>
</protein>
<evidence type="ECO:0000259" key="4">
    <source>
        <dbReference type="PROSITE" id="PS51898"/>
    </source>
</evidence>
<accession>A0A4V2NGY3</accession>
<evidence type="ECO:0000256" key="1">
    <source>
        <dbReference type="ARBA" id="ARBA00004496"/>
    </source>
</evidence>
<dbReference type="Pfam" id="PF00589">
    <property type="entry name" value="Phage_integrase"/>
    <property type="match status" value="1"/>
</dbReference>
<comment type="subcellular location">
    <subcellularLocation>
        <location evidence="1">Cytoplasm</location>
    </subcellularLocation>
</comment>
<keyword evidence="6" id="KW-1185">Reference proteome</keyword>